<evidence type="ECO:0000256" key="1">
    <source>
        <dbReference type="ARBA" id="ARBA00004651"/>
    </source>
</evidence>
<evidence type="ECO:0000313" key="9">
    <source>
        <dbReference type="EMBL" id="NOU62508.1"/>
    </source>
</evidence>
<keyword evidence="6 7" id="KW-0472">Membrane</keyword>
<keyword evidence="2 7" id="KW-0813">Transport</keyword>
<reference evidence="9 10" key="1">
    <citation type="submission" date="2019-10" db="EMBL/GenBank/DDBJ databases">
        <title>Description of Paenibacillus humi sp. nov.</title>
        <authorList>
            <person name="Carlier A."/>
            <person name="Qi S."/>
        </authorList>
    </citation>
    <scope>NUCLEOTIDE SEQUENCE [LARGE SCALE GENOMIC DNA]</scope>
    <source>
        <strain evidence="9 10">LMG 31461</strain>
    </source>
</reference>
<evidence type="ECO:0000259" key="8">
    <source>
        <dbReference type="PROSITE" id="PS50928"/>
    </source>
</evidence>
<evidence type="ECO:0000313" key="10">
    <source>
        <dbReference type="Proteomes" id="UP000653578"/>
    </source>
</evidence>
<evidence type="ECO:0000256" key="2">
    <source>
        <dbReference type="ARBA" id="ARBA00022448"/>
    </source>
</evidence>
<evidence type="ECO:0000256" key="6">
    <source>
        <dbReference type="ARBA" id="ARBA00023136"/>
    </source>
</evidence>
<accession>A0ABX1X285</accession>
<comment type="caution">
    <text evidence="9">The sequence shown here is derived from an EMBL/GenBank/DDBJ whole genome shotgun (WGS) entry which is preliminary data.</text>
</comment>
<comment type="subcellular location">
    <subcellularLocation>
        <location evidence="1 7">Cell membrane</location>
        <topology evidence="1 7">Multi-pass membrane protein</topology>
    </subcellularLocation>
</comment>
<feature type="transmembrane region" description="Helical" evidence="7">
    <location>
        <begin position="156"/>
        <end position="179"/>
    </location>
</feature>
<keyword evidence="5 7" id="KW-1133">Transmembrane helix</keyword>
<evidence type="ECO:0000256" key="5">
    <source>
        <dbReference type="ARBA" id="ARBA00022989"/>
    </source>
</evidence>
<feature type="transmembrane region" description="Helical" evidence="7">
    <location>
        <begin position="73"/>
        <end position="94"/>
    </location>
</feature>
<keyword evidence="10" id="KW-1185">Reference proteome</keyword>
<keyword evidence="3" id="KW-1003">Cell membrane</keyword>
<name>A0ABX1X285_9BACL</name>
<feature type="transmembrane region" description="Helical" evidence="7">
    <location>
        <begin position="271"/>
        <end position="290"/>
    </location>
</feature>
<evidence type="ECO:0000256" key="4">
    <source>
        <dbReference type="ARBA" id="ARBA00022692"/>
    </source>
</evidence>
<evidence type="ECO:0000256" key="3">
    <source>
        <dbReference type="ARBA" id="ARBA00022475"/>
    </source>
</evidence>
<feature type="domain" description="ABC transmembrane type-1" evidence="8">
    <location>
        <begin position="69"/>
        <end position="286"/>
    </location>
</feature>
<dbReference type="EMBL" id="WHNY01000004">
    <property type="protein sequence ID" value="NOU62508.1"/>
    <property type="molecule type" value="Genomic_DNA"/>
</dbReference>
<dbReference type="SUPFAM" id="SSF161098">
    <property type="entry name" value="MetI-like"/>
    <property type="match status" value="1"/>
</dbReference>
<dbReference type="InterPro" id="IPR050809">
    <property type="entry name" value="UgpAE/MalFG_permease"/>
</dbReference>
<sequence length="300" mass="34561">MYAMRQNKWLFAMAAPGVLFLLIYAYTPMLGLVIAFKRYKFDEGIFGSKWVGFQNFEFLFATRDAWQITLNTLYLNALFIVIGTVSSMFVALLLNEVRKKGLLKFYQSALFFPYFLSWVIVGYFTYALLNYDSGTINKLLESVGFSKIQWYAKPNYWPFILIIVYVWKNIGYFSVIYLASMMGISHEYYEAAKIDGANKWQQITKITIPLLIPVITIMTLLQIGRIFYADFGLFYHVPQNTGLLYSTTDVIDTYVFRSLRMLGDVGMASAAGFYQAVVGLILVLLSNWIVRRINPDNALF</sequence>
<gene>
    <name evidence="9" type="ORF">GC096_00415</name>
</gene>
<dbReference type="Proteomes" id="UP000653578">
    <property type="component" value="Unassembled WGS sequence"/>
</dbReference>
<dbReference type="Pfam" id="PF00528">
    <property type="entry name" value="BPD_transp_1"/>
    <property type="match status" value="1"/>
</dbReference>
<organism evidence="9 10">
    <name type="scientific">Paenibacillus plantarum</name>
    <dbReference type="NCBI Taxonomy" id="2654975"/>
    <lineage>
        <taxon>Bacteria</taxon>
        <taxon>Bacillati</taxon>
        <taxon>Bacillota</taxon>
        <taxon>Bacilli</taxon>
        <taxon>Bacillales</taxon>
        <taxon>Paenibacillaceae</taxon>
        <taxon>Paenibacillus</taxon>
    </lineage>
</organism>
<dbReference type="Gene3D" id="1.10.3720.10">
    <property type="entry name" value="MetI-like"/>
    <property type="match status" value="1"/>
</dbReference>
<dbReference type="CDD" id="cd06261">
    <property type="entry name" value="TM_PBP2"/>
    <property type="match status" value="1"/>
</dbReference>
<keyword evidence="4 7" id="KW-0812">Transmembrane</keyword>
<dbReference type="PANTHER" id="PTHR43227:SF11">
    <property type="entry name" value="BLL4140 PROTEIN"/>
    <property type="match status" value="1"/>
</dbReference>
<feature type="transmembrane region" description="Helical" evidence="7">
    <location>
        <begin position="208"/>
        <end position="228"/>
    </location>
</feature>
<proteinExistence type="inferred from homology"/>
<protein>
    <submittedName>
        <fullName evidence="9">ABC transporter permease subunit</fullName>
    </submittedName>
</protein>
<dbReference type="InterPro" id="IPR000515">
    <property type="entry name" value="MetI-like"/>
</dbReference>
<dbReference type="PANTHER" id="PTHR43227">
    <property type="entry name" value="BLL4140 PROTEIN"/>
    <property type="match status" value="1"/>
</dbReference>
<dbReference type="PROSITE" id="PS50928">
    <property type="entry name" value="ABC_TM1"/>
    <property type="match status" value="1"/>
</dbReference>
<evidence type="ECO:0000256" key="7">
    <source>
        <dbReference type="RuleBase" id="RU363032"/>
    </source>
</evidence>
<dbReference type="InterPro" id="IPR035906">
    <property type="entry name" value="MetI-like_sf"/>
</dbReference>
<comment type="similarity">
    <text evidence="7">Belongs to the binding-protein-dependent transport system permease family.</text>
</comment>
<feature type="transmembrane region" description="Helical" evidence="7">
    <location>
        <begin position="106"/>
        <end position="129"/>
    </location>
</feature>